<evidence type="ECO:0000256" key="2">
    <source>
        <dbReference type="PROSITE-ProRule" id="PRU00252"/>
    </source>
</evidence>
<dbReference type="InterPro" id="IPR011344">
    <property type="entry name" value="ssDNA-bd"/>
</dbReference>
<accession>A0A8B8LRY7</accession>
<proteinExistence type="predicted"/>
<dbReference type="SUPFAM" id="SSF50249">
    <property type="entry name" value="Nucleic acid-binding proteins"/>
    <property type="match status" value="1"/>
</dbReference>
<evidence type="ECO:0000313" key="4">
    <source>
        <dbReference type="Proteomes" id="UP000694853"/>
    </source>
</evidence>
<reference evidence="5" key="2">
    <citation type="submission" date="2025-08" db="UniProtKB">
        <authorList>
            <consortium name="RefSeq"/>
        </authorList>
    </citation>
    <scope>IDENTIFICATION</scope>
    <source>
        <tissue evidence="5">Young leaves</tissue>
    </source>
</reference>
<dbReference type="PANTHER" id="PTHR10302">
    <property type="entry name" value="SINGLE-STRANDED DNA-BINDING PROTEIN"/>
    <property type="match status" value="1"/>
</dbReference>
<dbReference type="KEGG" id="aprc:113867781"/>
<gene>
    <name evidence="5" type="primary">LOC113867781</name>
</gene>
<dbReference type="PANTHER" id="PTHR10302:SF23">
    <property type="entry name" value="PROTEIN OSB4, CHLOROPLASTIC"/>
    <property type="match status" value="1"/>
</dbReference>
<dbReference type="PROSITE" id="PS50935">
    <property type="entry name" value="SSB"/>
    <property type="match status" value="1"/>
</dbReference>
<evidence type="ECO:0000313" key="5">
    <source>
        <dbReference type="RefSeq" id="XP_027359050.1"/>
    </source>
</evidence>
<dbReference type="RefSeq" id="XP_027359050.1">
    <property type="nucleotide sequence ID" value="XM_027503249.1"/>
</dbReference>
<feature type="region of interest" description="Disordered" evidence="3">
    <location>
        <begin position="29"/>
        <end position="49"/>
    </location>
</feature>
<dbReference type="GeneID" id="113867781"/>
<dbReference type="AlphaFoldDB" id="A0A8B8LRY7"/>
<keyword evidence="1 2" id="KW-0238">DNA-binding</keyword>
<organism evidence="4 5">
    <name type="scientific">Abrus precatorius</name>
    <name type="common">Indian licorice</name>
    <name type="synonym">Glycine abrus</name>
    <dbReference type="NCBI Taxonomy" id="3816"/>
    <lineage>
        <taxon>Eukaryota</taxon>
        <taxon>Viridiplantae</taxon>
        <taxon>Streptophyta</taxon>
        <taxon>Embryophyta</taxon>
        <taxon>Tracheophyta</taxon>
        <taxon>Spermatophyta</taxon>
        <taxon>Magnoliopsida</taxon>
        <taxon>eudicotyledons</taxon>
        <taxon>Gunneridae</taxon>
        <taxon>Pentapetalae</taxon>
        <taxon>rosids</taxon>
        <taxon>fabids</taxon>
        <taxon>Fabales</taxon>
        <taxon>Fabaceae</taxon>
        <taxon>Papilionoideae</taxon>
        <taxon>50 kb inversion clade</taxon>
        <taxon>NPAAA clade</taxon>
        <taxon>indigoferoid/millettioid clade</taxon>
        <taxon>Abreae</taxon>
        <taxon>Abrus</taxon>
    </lineage>
</organism>
<evidence type="ECO:0000256" key="3">
    <source>
        <dbReference type="SAM" id="MobiDB-lite"/>
    </source>
</evidence>
<dbReference type="InterPro" id="IPR012340">
    <property type="entry name" value="NA-bd_OB-fold"/>
</dbReference>
<dbReference type="GO" id="GO:0006264">
    <property type="term" value="P:mitochondrial DNA replication"/>
    <property type="evidence" value="ECO:0007669"/>
    <property type="project" value="TreeGrafter"/>
</dbReference>
<name>A0A8B8LRY7_ABRPR</name>
<keyword evidence="4" id="KW-1185">Reference proteome</keyword>
<dbReference type="OrthoDB" id="669963at2759"/>
<feature type="region of interest" description="Disordered" evidence="3">
    <location>
        <begin position="370"/>
        <end position="397"/>
    </location>
</feature>
<dbReference type="Proteomes" id="UP000694853">
    <property type="component" value="Unplaced"/>
</dbReference>
<dbReference type="InterPro" id="IPR000424">
    <property type="entry name" value="Primosome_PriB/ssb"/>
</dbReference>
<reference evidence="4" key="1">
    <citation type="journal article" date="2019" name="Toxins">
        <title>Detection of Abrin-Like and Prepropulchellin-Like Toxin Genes and Transcripts Using Whole Genome Sequencing and Full-Length Transcript Sequencing of Abrus precatorius.</title>
        <authorList>
            <person name="Hovde B.T."/>
            <person name="Daligault H.E."/>
            <person name="Hanschen E.R."/>
            <person name="Kunde Y.A."/>
            <person name="Johnson M.B."/>
            <person name="Starkenburg S.R."/>
            <person name="Johnson S.L."/>
        </authorList>
    </citation>
    <scope>NUCLEOTIDE SEQUENCE [LARGE SCALE GENOMIC DNA]</scope>
</reference>
<dbReference type="GO" id="GO:0042645">
    <property type="term" value="C:mitochondrial nucleoid"/>
    <property type="evidence" value="ECO:0007669"/>
    <property type="project" value="TreeGrafter"/>
</dbReference>
<dbReference type="GO" id="GO:0003697">
    <property type="term" value="F:single-stranded DNA binding"/>
    <property type="evidence" value="ECO:0007669"/>
    <property type="project" value="InterPro"/>
</dbReference>
<protein>
    <submittedName>
        <fullName evidence="5">Protein OSB2, chloroplastic-like</fullName>
    </submittedName>
</protein>
<sequence>MNGSMRRVLGAFHSHSTLILRLRSYSTRTPTLTRTRKSKPLPPTLRPSDIPFQPKLANAVNLIGEVHAPIQFETSSDGNTWAATVITRQDLSIAVIFEGDLAHTAASHLKQNDCIHVSGQLSTDPPHLQNPQHQTHFQVMVQTLNFVRGYPPPQDQSSFTRKYFHAKETEELLLDKSWKDLLQNPTQWWDVRSSKENSKGAAFESKLNGELLFINSSTPKWLQEKLESMAIDLKPERQQSMITGAKKDPDASPSSWTDLLNDSKQWCDYRQSKLNGLVNPKHPDFKHKDSSAALWLNQVPSWVLPKLKELEFDVPVVKSKNVKGSRDDQSWNDLIQNPAKWWDNRLDKRNAKAPDFKHKDTGEVLWLNGSPSWVLPKLPPPKPKQSVETGKRRTLVS</sequence>
<evidence type="ECO:0000256" key="1">
    <source>
        <dbReference type="ARBA" id="ARBA00023125"/>
    </source>
</evidence>